<comment type="subcellular location">
    <subcellularLocation>
        <location evidence="1">Nucleus</location>
    </subcellularLocation>
</comment>
<dbReference type="PANTHER" id="PTHR33432:SF33">
    <property type="entry name" value="OS03G0796400 PROTEIN"/>
    <property type="match status" value="1"/>
</dbReference>
<evidence type="ECO:0000256" key="2">
    <source>
        <dbReference type="ARBA" id="ARBA00023242"/>
    </source>
</evidence>
<dbReference type="EMBL" id="BKCJ010108776">
    <property type="protein sequence ID" value="GEX44616.1"/>
    <property type="molecule type" value="Genomic_DNA"/>
</dbReference>
<accession>A0A699H6P4</accession>
<dbReference type="SUPFAM" id="SSF158639">
    <property type="entry name" value="ENT-like"/>
    <property type="match status" value="1"/>
</dbReference>
<evidence type="ECO:0000259" key="3">
    <source>
        <dbReference type="PROSITE" id="PS51138"/>
    </source>
</evidence>
<organism evidence="4">
    <name type="scientific">Tanacetum cinerariifolium</name>
    <name type="common">Dalmatian daisy</name>
    <name type="synonym">Chrysanthemum cinerariifolium</name>
    <dbReference type="NCBI Taxonomy" id="118510"/>
    <lineage>
        <taxon>Eukaryota</taxon>
        <taxon>Viridiplantae</taxon>
        <taxon>Streptophyta</taxon>
        <taxon>Embryophyta</taxon>
        <taxon>Tracheophyta</taxon>
        <taxon>Spermatophyta</taxon>
        <taxon>Magnoliopsida</taxon>
        <taxon>eudicotyledons</taxon>
        <taxon>Gunneridae</taxon>
        <taxon>Pentapetalae</taxon>
        <taxon>asterids</taxon>
        <taxon>campanulids</taxon>
        <taxon>Asterales</taxon>
        <taxon>Asteraceae</taxon>
        <taxon>Asteroideae</taxon>
        <taxon>Anthemideae</taxon>
        <taxon>Anthemidinae</taxon>
        <taxon>Tanacetum</taxon>
    </lineage>
</organism>
<name>A0A699H6P4_TANCI</name>
<dbReference type="InterPro" id="IPR005491">
    <property type="entry name" value="ENT_dom"/>
</dbReference>
<dbReference type="InterPro" id="IPR033485">
    <property type="entry name" value="EMSY-LIKE_plant"/>
</dbReference>
<reference evidence="4" key="1">
    <citation type="journal article" date="2019" name="Sci. Rep.">
        <title>Draft genome of Tanacetum cinerariifolium, the natural source of mosquito coil.</title>
        <authorList>
            <person name="Yamashiro T."/>
            <person name="Shiraishi A."/>
            <person name="Satake H."/>
            <person name="Nakayama K."/>
        </authorList>
    </citation>
    <scope>NUCLEOTIDE SEQUENCE</scope>
</reference>
<keyword evidence="2" id="KW-0539">Nucleus</keyword>
<dbReference type="PROSITE" id="PS51138">
    <property type="entry name" value="ENT"/>
    <property type="match status" value="1"/>
</dbReference>
<evidence type="ECO:0000313" key="4">
    <source>
        <dbReference type="EMBL" id="GEX44616.1"/>
    </source>
</evidence>
<protein>
    <recommendedName>
        <fullName evidence="3">ENT domain-containing protein</fullName>
    </recommendedName>
</protein>
<dbReference type="InterPro" id="IPR036142">
    <property type="entry name" value="ENT_dom-like_sf"/>
</dbReference>
<dbReference type="SMART" id="SM01191">
    <property type="entry name" value="ENT"/>
    <property type="match status" value="1"/>
</dbReference>
<dbReference type="PANTHER" id="PTHR33432">
    <property type="entry name" value="PROTEIN EMSY-LIKE 4"/>
    <property type="match status" value="1"/>
</dbReference>
<dbReference type="GO" id="GO:0005634">
    <property type="term" value="C:nucleus"/>
    <property type="evidence" value="ECO:0007669"/>
    <property type="project" value="UniProtKB-SubCell"/>
</dbReference>
<comment type="caution">
    <text evidence="4">The sequence shown here is derived from an EMBL/GenBank/DDBJ whole genome shotgun (WGS) entry which is preliminary data.</text>
</comment>
<dbReference type="Pfam" id="PF03735">
    <property type="entry name" value="ENT"/>
    <property type="match status" value="1"/>
</dbReference>
<proteinExistence type="predicted"/>
<dbReference type="Gene3D" id="1.10.1240.40">
    <property type="entry name" value="ENT domain"/>
    <property type="match status" value="1"/>
</dbReference>
<dbReference type="AlphaFoldDB" id="A0A699H6P4"/>
<gene>
    <name evidence="4" type="ORF">Tci_316591</name>
</gene>
<evidence type="ECO:0000256" key="1">
    <source>
        <dbReference type="ARBA" id="ARBA00004123"/>
    </source>
</evidence>
<sequence length="292" mass="33931">MKYKNDANCPMFVGLPKENAAILDFYFKDCCFDTHNNYRRKRASPCFYSQREKNEERPLKYRRLKTSPEKVDDFVNNIDIKENMNGTETDSVVSSSGSCSINSYKPYDMYCRSVHESDAESACQSGSFTKETLADEIHRQELNAYRFTIEALHASGPLTWEKETMVTDLRLSLHISDDEYLIILKNLNSSSSSCRNRRSRYYSTIRPQSTGLYTLLLHQLVDVGTMWEGQNHFCYIWSKIAQLLMMLRYGKRNCAEQDSFKLYIRFLTFTTTKSKPSSLSATRLNLVNYAFT</sequence>
<dbReference type="GO" id="GO:0050832">
    <property type="term" value="P:defense response to fungus"/>
    <property type="evidence" value="ECO:0007669"/>
    <property type="project" value="InterPro"/>
</dbReference>
<feature type="domain" description="ENT" evidence="3">
    <location>
        <begin position="133"/>
        <end position="221"/>
    </location>
</feature>